<evidence type="ECO:0000313" key="1">
    <source>
        <dbReference type="EMBL" id="GAA4648160.1"/>
    </source>
</evidence>
<keyword evidence="2" id="KW-1185">Reference proteome</keyword>
<protein>
    <submittedName>
        <fullName evidence="1">Uncharacterized protein</fullName>
    </submittedName>
</protein>
<comment type="caution">
    <text evidence="1">The sequence shown here is derived from an EMBL/GenBank/DDBJ whole genome shotgun (WGS) entry which is preliminary data.</text>
</comment>
<sequence>MASTNIWQRFKGLIPTGSRYVVTIIALNGNGTSQALLRDGSVVVVDGESASVGSRAFIVDGNVVSKAQELLQYEQEI</sequence>
<dbReference type="EMBL" id="BAABFL010000035">
    <property type="protein sequence ID" value="GAA4648160.1"/>
    <property type="molecule type" value="Genomic_DNA"/>
</dbReference>
<dbReference type="Proteomes" id="UP001500604">
    <property type="component" value="Unassembled WGS sequence"/>
</dbReference>
<gene>
    <name evidence="1" type="ORF">GCM10023116_04260</name>
</gene>
<organism evidence="1 2">
    <name type="scientific">Kistimonas scapharcae</name>
    <dbReference type="NCBI Taxonomy" id="1036133"/>
    <lineage>
        <taxon>Bacteria</taxon>
        <taxon>Pseudomonadati</taxon>
        <taxon>Pseudomonadota</taxon>
        <taxon>Gammaproteobacteria</taxon>
        <taxon>Oceanospirillales</taxon>
        <taxon>Endozoicomonadaceae</taxon>
        <taxon>Kistimonas</taxon>
    </lineage>
</organism>
<proteinExistence type="predicted"/>
<name>A0ABP8UYI7_9GAMM</name>
<reference evidence="2" key="1">
    <citation type="journal article" date="2019" name="Int. J. Syst. Evol. Microbiol.">
        <title>The Global Catalogue of Microorganisms (GCM) 10K type strain sequencing project: providing services to taxonomists for standard genome sequencing and annotation.</title>
        <authorList>
            <consortium name="The Broad Institute Genomics Platform"/>
            <consortium name="The Broad Institute Genome Sequencing Center for Infectious Disease"/>
            <person name="Wu L."/>
            <person name="Ma J."/>
        </authorList>
    </citation>
    <scope>NUCLEOTIDE SEQUENCE [LARGE SCALE GENOMIC DNA]</scope>
    <source>
        <strain evidence="2">JCM 17805</strain>
    </source>
</reference>
<dbReference type="RefSeq" id="WP_345193469.1">
    <property type="nucleotide sequence ID" value="NZ_BAABFL010000035.1"/>
</dbReference>
<accession>A0ABP8UYI7</accession>
<evidence type="ECO:0000313" key="2">
    <source>
        <dbReference type="Proteomes" id="UP001500604"/>
    </source>
</evidence>